<feature type="domain" description="Reverse transcriptase Ty1/copia-type" evidence="1">
    <location>
        <begin position="430"/>
        <end position="498"/>
    </location>
</feature>
<gene>
    <name evidence="4" type="primary">LOC111473053</name>
</gene>
<dbReference type="InterPro" id="IPR036875">
    <property type="entry name" value="Znf_CCHC_sf"/>
</dbReference>
<dbReference type="KEGG" id="cmax:111473053"/>
<evidence type="ECO:0000259" key="2">
    <source>
        <dbReference type="Pfam" id="PF22936"/>
    </source>
</evidence>
<organism evidence="3 4">
    <name type="scientific">Cucurbita maxima</name>
    <name type="common">Pumpkin</name>
    <name type="synonym">Winter squash</name>
    <dbReference type="NCBI Taxonomy" id="3661"/>
    <lineage>
        <taxon>Eukaryota</taxon>
        <taxon>Viridiplantae</taxon>
        <taxon>Streptophyta</taxon>
        <taxon>Embryophyta</taxon>
        <taxon>Tracheophyta</taxon>
        <taxon>Spermatophyta</taxon>
        <taxon>Magnoliopsida</taxon>
        <taxon>eudicotyledons</taxon>
        <taxon>Gunneridae</taxon>
        <taxon>Pentapetalae</taxon>
        <taxon>rosids</taxon>
        <taxon>fabids</taxon>
        <taxon>Cucurbitales</taxon>
        <taxon>Cucurbitaceae</taxon>
        <taxon>Cucurbiteae</taxon>
        <taxon>Cucurbita</taxon>
    </lineage>
</organism>
<dbReference type="Pfam" id="PF22936">
    <property type="entry name" value="Pol_BBD"/>
    <property type="match status" value="1"/>
</dbReference>
<dbReference type="Pfam" id="PF07727">
    <property type="entry name" value="RVT_2"/>
    <property type="match status" value="1"/>
</dbReference>
<dbReference type="Pfam" id="PF14223">
    <property type="entry name" value="Retrotran_gag_2"/>
    <property type="match status" value="1"/>
</dbReference>
<dbReference type="RefSeq" id="XP_022974382.1">
    <property type="nucleotide sequence ID" value="XM_023118614.1"/>
</dbReference>
<dbReference type="GO" id="GO:0008270">
    <property type="term" value="F:zinc ion binding"/>
    <property type="evidence" value="ECO:0007669"/>
    <property type="project" value="InterPro"/>
</dbReference>
<dbReference type="CDD" id="cd09272">
    <property type="entry name" value="RNase_HI_RT_Ty1"/>
    <property type="match status" value="1"/>
</dbReference>
<dbReference type="PANTHER" id="PTHR11439">
    <property type="entry name" value="GAG-POL-RELATED RETROTRANSPOSON"/>
    <property type="match status" value="1"/>
</dbReference>
<protein>
    <submittedName>
        <fullName evidence="4">Uncharacterized protein LOC111473053</fullName>
    </submittedName>
</protein>
<keyword evidence="3" id="KW-1185">Reference proteome</keyword>
<feature type="domain" description="Retrovirus-related Pol polyprotein from transposon TNT 1-94-like beta-barrel" evidence="2">
    <location>
        <begin position="243"/>
        <end position="322"/>
    </location>
</feature>
<dbReference type="OrthoDB" id="1072921at2759"/>
<evidence type="ECO:0000259" key="1">
    <source>
        <dbReference type="Pfam" id="PF07727"/>
    </source>
</evidence>
<evidence type="ECO:0000313" key="3">
    <source>
        <dbReference type="Proteomes" id="UP000504608"/>
    </source>
</evidence>
<proteinExistence type="predicted"/>
<sequence length="745" mass="85856">MPLKTAKEIWDYLMAEYEGDERILGMKTLNLIRDFELQKMESKSVKEYSNKLLSIANKVRLLGSVLNDSMIVEKLLVIVPEMFEVTITTLENTKDLSKISLTELLNALQAQEQRRSMRQEGVIEGALHVKHQDNRRYKNKKIFKNQSTNGDPSTNFQKTKGGDFKKSYPPCRHCEKKGHPPYKCWRRPDAFCSKCNQLGHEAVICKSQDQVKEVDAQVVDQEEEEDQLFMVNSSSSKESSESWLINSGCTNHMTYNKEFFEKLRDIEDKRVRIGNGERLEVKGKGTVAITSYEDTKFISDVLFVPKIDQNPLSVGQLLDKGYKVLFKNKQCLIKDASGKDLFNVKMEGKSFALNLTAFISRFSATEIWHKRLRHFHHRGLLPMPSKKLVKRDKLDKKSEVSIFVGMLEESEDERLKLSENEQQDDLVDDAPVGGTRLDIVRLLLAIAAQKSWKVFQLDVKFAFLNGVLQEEIFVEQSEGFVSRGNEDKVYLLRRALYGSNPKQINKFKLEMKKIFEMMSYFLGIEIKQTQDEVFIFQRKYAKEILKKFQKEDCKAMNTPMNQKEKLVKDDGSAKVIEVEFRSLVGCLIFMHCPNETHMKVAKRVIRYIKGTWNYGVKFLKHKEKKLIGFSDRDWGVSIDDMKSTFGYCFCLGLGMFSWCSRKQETVAKSTGEVELIAATAAVNQALWLRKILVDLNLEQKHSTEILVDNQAAIAISNNSVDNLEQKLNILTSSYSLFEKFKRVVM</sequence>
<accession>A0A6J1IA47</accession>
<dbReference type="PANTHER" id="PTHR11439:SF503">
    <property type="entry name" value="CYSTEINE-RICH RLK (RECEPTOR-LIKE PROTEIN KINASE) 8"/>
    <property type="match status" value="1"/>
</dbReference>
<dbReference type="InterPro" id="IPR013103">
    <property type="entry name" value="RVT_2"/>
</dbReference>
<reference evidence="4" key="1">
    <citation type="submission" date="2025-08" db="UniProtKB">
        <authorList>
            <consortium name="RefSeq"/>
        </authorList>
    </citation>
    <scope>IDENTIFICATION</scope>
    <source>
        <tissue evidence="4">Young leaves</tissue>
    </source>
</reference>
<dbReference type="SUPFAM" id="SSF57756">
    <property type="entry name" value="Retrovirus zinc finger-like domains"/>
    <property type="match status" value="1"/>
</dbReference>
<evidence type="ECO:0000313" key="4">
    <source>
        <dbReference type="RefSeq" id="XP_022974382.1"/>
    </source>
</evidence>
<dbReference type="GO" id="GO:0003676">
    <property type="term" value="F:nucleic acid binding"/>
    <property type="evidence" value="ECO:0007669"/>
    <property type="project" value="InterPro"/>
</dbReference>
<dbReference type="GeneID" id="111473053"/>
<dbReference type="InterPro" id="IPR054722">
    <property type="entry name" value="PolX-like_BBD"/>
</dbReference>
<dbReference type="AlphaFoldDB" id="A0A6J1IA47"/>
<dbReference type="Proteomes" id="UP000504608">
    <property type="component" value="Unplaced"/>
</dbReference>
<name>A0A6J1IA47_CUCMA</name>